<dbReference type="OrthoDB" id="8965940at2"/>
<reference evidence="1 2" key="1">
    <citation type="submission" date="2019-05" db="EMBL/GenBank/DDBJ databases">
        <title>Burkholderia sp. DHOD12, isolated from subtropical forest soil.</title>
        <authorList>
            <person name="Gao Z.-H."/>
            <person name="Qiu L.-H."/>
        </authorList>
    </citation>
    <scope>NUCLEOTIDE SEQUENCE [LARGE SCALE GENOMIC DNA]</scope>
    <source>
        <strain evidence="1 2">DHOD12</strain>
    </source>
</reference>
<sequence length="100" mass="11061">MEHLIRILNDDDRQTLAWLRKHVGDSCVADAACRLAAQRGTSAGALTKPYVSAICRYLGVWPPTPHWQCSANANHAIADQHLAQMRQLLARCTTPARRTG</sequence>
<dbReference type="Pfam" id="PF25860">
    <property type="entry name" value="CPPA"/>
    <property type="match status" value="1"/>
</dbReference>
<protein>
    <submittedName>
        <fullName evidence="1">Uncharacterized protein</fullName>
    </submittedName>
</protein>
<dbReference type="EMBL" id="CP040078">
    <property type="protein sequence ID" value="QCP54530.1"/>
    <property type="molecule type" value="Genomic_DNA"/>
</dbReference>
<name>A0A4V1EIP9_9BURK</name>
<keyword evidence="2" id="KW-1185">Reference proteome</keyword>
<dbReference type="AlphaFoldDB" id="A0A4V1EIP9"/>
<accession>A0A4V1EIP9</accession>
<proteinExistence type="predicted"/>
<dbReference type="InterPro" id="IPR058891">
    <property type="entry name" value="CPPA"/>
</dbReference>
<evidence type="ECO:0000313" key="1">
    <source>
        <dbReference type="EMBL" id="QCP54530.1"/>
    </source>
</evidence>
<dbReference type="RefSeq" id="WP_137337290.1">
    <property type="nucleotide sequence ID" value="NZ_CP040078.1"/>
</dbReference>
<organism evidence="1 2">
    <name type="scientific">Trinickia violacea</name>
    <dbReference type="NCBI Taxonomy" id="2571746"/>
    <lineage>
        <taxon>Bacteria</taxon>
        <taxon>Pseudomonadati</taxon>
        <taxon>Pseudomonadota</taxon>
        <taxon>Betaproteobacteria</taxon>
        <taxon>Burkholderiales</taxon>
        <taxon>Burkholderiaceae</taxon>
        <taxon>Trinickia</taxon>
    </lineage>
</organism>
<evidence type="ECO:0000313" key="2">
    <source>
        <dbReference type="Proteomes" id="UP000298656"/>
    </source>
</evidence>
<dbReference type="KEGG" id="tvl:FAZ95_37230"/>
<dbReference type="Proteomes" id="UP000298656">
    <property type="component" value="Chromosome 2"/>
</dbReference>
<gene>
    <name evidence="1" type="ORF">FAZ95_37230</name>
</gene>